<dbReference type="SUPFAM" id="SSF52172">
    <property type="entry name" value="CheY-like"/>
    <property type="match status" value="1"/>
</dbReference>
<feature type="domain" description="Response regulatory" evidence="4">
    <location>
        <begin position="2"/>
        <end position="116"/>
    </location>
</feature>
<keyword evidence="2" id="KW-0238">DNA-binding</keyword>
<dbReference type="EMBL" id="AHTH01000010">
    <property type="protein sequence ID" value="EHR41748.1"/>
    <property type="molecule type" value="Genomic_DNA"/>
</dbReference>
<dbReference type="PANTHER" id="PTHR48111:SF3">
    <property type="entry name" value="TRANSCRIPTIONAL REGULATORY PROTEIN BTSR"/>
    <property type="match status" value="1"/>
</dbReference>
<dbReference type="RefSeq" id="WP_008949975.1">
    <property type="nucleotide sequence ID" value="NZ_AHTH01000010.1"/>
</dbReference>
<proteinExistence type="predicted"/>
<dbReference type="GO" id="GO:0032993">
    <property type="term" value="C:protein-DNA complex"/>
    <property type="evidence" value="ECO:0007669"/>
    <property type="project" value="TreeGrafter"/>
</dbReference>
<dbReference type="GO" id="GO:0006355">
    <property type="term" value="P:regulation of DNA-templated transcription"/>
    <property type="evidence" value="ECO:0007669"/>
    <property type="project" value="TreeGrafter"/>
</dbReference>
<evidence type="ECO:0000256" key="3">
    <source>
        <dbReference type="PROSITE-ProRule" id="PRU00169"/>
    </source>
</evidence>
<comment type="caution">
    <text evidence="6">The sequence shown here is derived from an EMBL/GenBank/DDBJ whole genome shotgun (WGS) entry which is preliminary data.</text>
</comment>
<protein>
    <submittedName>
        <fullName evidence="6">Alginate biosynthesis regulatory protein</fullName>
    </submittedName>
</protein>
<dbReference type="SMART" id="SM00850">
    <property type="entry name" value="LytTR"/>
    <property type="match status" value="1"/>
</dbReference>
<dbReference type="InterPro" id="IPR011006">
    <property type="entry name" value="CheY-like_superfamily"/>
</dbReference>
<dbReference type="GO" id="GO:0000156">
    <property type="term" value="F:phosphorelay response regulator activity"/>
    <property type="evidence" value="ECO:0007669"/>
    <property type="project" value="TreeGrafter"/>
</dbReference>
<feature type="domain" description="HTH LytTR-type" evidence="5">
    <location>
        <begin position="131"/>
        <end position="234"/>
    </location>
</feature>
<keyword evidence="7" id="KW-1185">Reference proteome</keyword>
<dbReference type="InterPro" id="IPR039420">
    <property type="entry name" value="WalR-like"/>
</dbReference>
<organism evidence="6 7">
    <name type="scientific">Alishewanella jeotgali KCTC 22429</name>
    <dbReference type="NCBI Taxonomy" id="1129374"/>
    <lineage>
        <taxon>Bacteria</taxon>
        <taxon>Pseudomonadati</taxon>
        <taxon>Pseudomonadota</taxon>
        <taxon>Gammaproteobacteria</taxon>
        <taxon>Alteromonadales</taxon>
        <taxon>Alteromonadaceae</taxon>
        <taxon>Alishewanella</taxon>
    </lineage>
</organism>
<dbReference type="Gene3D" id="2.40.50.1020">
    <property type="entry name" value="LytTr DNA-binding domain"/>
    <property type="match status" value="1"/>
</dbReference>
<feature type="modified residue" description="4-aspartylphosphate" evidence="3">
    <location>
        <position position="53"/>
    </location>
</feature>
<evidence type="ECO:0000313" key="7">
    <source>
        <dbReference type="Proteomes" id="UP000012046"/>
    </source>
</evidence>
<dbReference type="InterPro" id="IPR007492">
    <property type="entry name" value="LytTR_DNA-bd_dom"/>
</dbReference>
<dbReference type="GO" id="GO:0005829">
    <property type="term" value="C:cytosol"/>
    <property type="evidence" value="ECO:0007669"/>
    <property type="project" value="TreeGrafter"/>
</dbReference>
<reference evidence="6 7" key="1">
    <citation type="journal article" date="2012" name="J. Bacteriol.">
        <title>Genome Sequence of Extracellular-Protease-Producing Alishewanella jeotgali Isolated from Traditional Korean Fermented Seafood.</title>
        <authorList>
            <person name="Jung J."/>
            <person name="Chun J."/>
            <person name="Park W."/>
        </authorList>
    </citation>
    <scope>NUCLEOTIDE SEQUENCE [LARGE SCALE GENOMIC DNA]</scope>
    <source>
        <strain evidence="6 7">KCTC 22429</strain>
    </source>
</reference>
<sequence>MNILIVDDEPLARSRLRRLLAECAVNAVVTEAASAEQARQLAASLQPDLVLLDISMPGESGLQLAEAFANSTLPPALIFVTAYPEHALAAFNVHPVDYLLKPVSLSQLQRSLQRACQLNRLQQQPLELPLVSYQHAGLQKTVPLTEVLFFAAEDKYVRMQLADQNILLDKSLHQLEAAYPQLLRIHRQTLINPLYLTAIRQPATGPALAELVQGKYKLPISRRALGTVKQALHS</sequence>
<evidence type="ECO:0000259" key="4">
    <source>
        <dbReference type="PROSITE" id="PS50110"/>
    </source>
</evidence>
<dbReference type="Pfam" id="PF00072">
    <property type="entry name" value="Response_reg"/>
    <property type="match status" value="1"/>
</dbReference>
<evidence type="ECO:0000259" key="5">
    <source>
        <dbReference type="PROSITE" id="PS50930"/>
    </source>
</evidence>
<dbReference type="GO" id="GO:0000976">
    <property type="term" value="F:transcription cis-regulatory region binding"/>
    <property type="evidence" value="ECO:0007669"/>
    <property type="project" value="TreeGrafter"/>
</dbReference>
<accession>H3ZCF6</accession>
<dbReference type="SMART" id="SM00448">
    <property type="entry name" value="REC"/>
    <property type="match status" value="1"/>
</dbReference>
<keyword evidence="1" id="KW-0902">Two-component regulatory system</keyword>
<dbReference type="Gene3D" id="3.40.50.2300">
    <property type="match status" value="1"/>
</dbReference>
<evidence type="ECO:0000256" key="1">
    <source>
        <dbReference type="ARBA" id="ARBA00023012"/>
    </source>
</evidence>
<evidence type="ECO:0000256" key="2">
    <source>
        <dbReference type="ARBA" id="ARBA00023125"/>
    </source>
</evidence>
<dbReference type="Pfam" id="PF04397">
    <property type="entry name" value="LytTR"/>
    <property type="match status" value="1"/>
</dbReference>
<dbReference type="PATRIC" id="fig|1129374.4.peg.1032"/>
<name>H3ZCF6_9ALTE</name>
<gene>
    <name evidence="6" type="ORF">AJE_05146</name>
</gene>
<evidence type="ECO:0000313" key="6">
    <source>
        <dbReference type="EMBL" id="EHR41748.1"/>
    </source>
</evidence>
<dbReference type="STRING" id="1129374.AJE_05146"/>
<dbReference type="InterPro" id="IPR001789">
    <property type="entry name" value="Sig_transdc_resp-reg_receiver"/>
</dbReference>
<dbReference type="PANTHER" id="PTHR48111">
    <property type="entry name" value="REGULATOR OF RPOS"/>
    <property type="match status" value="1"/>
</dbReference>
<dbReference type="eggNOG" id="COG3279">
    <property type="taxonomic scope" value="Bacteria"/>
</dbReference>
<dbReference type="PROSITE" id="PS50930">
    <property type="entry name" value="HTH_LYTTR"/>
    <property type="match status" value="1"/>
</dbReference>
<dbReference type="AlphaFoldDB" id="H3ZCF6"/>
<dbReference type="PROSITE" id="PS50110">
    <property type="entry name" value="RESPONSE_REGULATORY"/>
    <property type="match status" value="1"/>
</dbReference>
<keyword evidence="3" id="KW-0597">Phosphoprotein</keyword>
<dbReference type="Proteomes" id="UP000012046">
    <property type="component" value="Unassembled WGS sequence"/>
</dbReference>